<keyword evidence="1" id="KW-0472">Membrane</keyword>
<evidence type="ECO:0000313" key="2">
    <source>
        <dbReference type="Proteomes" id="UP000085678"/>
    </source>
</evidence>
<dbReference type="InterPro" id="IPR029044">
    <property type="entry name" value="Nucleotide-diphossugar_trans"/>
</dbReference>
<keyword evidence="1" id="KW-0812">Transmembrane</keyword>
<proteinExistence type="predicted"/>
<evidence type="ECO:0000256" key="1">
    <source>
        <dbReference type="SAM" id="Phobius"/>
    </source>
</evidence>
<dbReference type="SUPFAM" id="SSF53448">
    <property type="entry name" value="Nucleotide-diphospho-sugar transferases"/>
    <property type="match status" value="1"/>
</dbReference>
<sequence length="311" mass="35521">MKMASLKEGIMVTMLICIMITASTFIIMYDMDVTNMTRLKKYIYVPSIFRNNEREFTIGMNTKKISIGIGCAVSTKGFNISSVLSTLPVFTTLMPSFCETVSKVYSYHFYISYDYTDAFFKEQNSRDSFKAKFMDMVKKLCSSSIPIYLHFVRCPCKGAPAHAQNYAMIAAYSDSIDYLYRINDDTKMVTKSWTETFIAELSKFSPPNVGVVGPNHQGGNTAIMTYDFVHRTHIEIFGFHYPAVFTGWFADDWITAVYKPNRSKKIANVRVIHTMAVGTRYNVRSDLATKVKGQVEHDKKTLDSWLKKNKL</sequence>
<dbReference type="InParanoid" id="A0A1S3H8J9"/>
<dbReference type="GeneID" id="106153087"/>
<feature type="transmembrane region" description="Helical" evidence="1">
    <location>
        <begin position="12"/>
        <end position="29"/>
    </location>
</feature>
<dbReference type="RefSeq" id="XP_013382333.1">
    <property type="nucleotide sequence ID" value="XM_013526879.2"/>
</dbReference>
<gene>
    <name evidence="3" type="primary">LOC106153087</name>
</gene>
<dbReference type="AlphaFoldDB" id="A0A1S3H8J9"/>
<name>A0A1S3H8J9_LINAN</name>
<dbReference type="Proteomes" id="UP000085678">
    <property type="component" value="Unplaced"/>
</dbReference>
<organism evidence="2 3">
    <name type="scientific">Lingula anatina</name>
    <name type="common">Brachiopod</name>
    <name type="synonym">Lingula unguis</name>
    <dbReference type="NCBI Taxonomy" id="7574"/>
    <lineage>
        <taxon>Eukaryota</taxon>
        <taxon>Metazoa</taxon>
        <taxon>Spiralia</taxon>
        <taxon>Lophotrochozoa</taxon>
        <taxon>Brachiopoda</taxon>
        <taxon>Linguliformea</taxon>
        <taxon>Lingulata</taxon>
        <taxon>Lingulida</taxon>
        <taxon>Linguloidea</taxon>
        <taxon>Lingulidae</taxon>
        <taxon>Lingula</taxon>
    </lineage>
</organism>
<dbReference type="OrthoDB" id="6279367at2759"/>
<reference evidence="3" key="1">
    <citation type="submission" date="2025-08" db="UniProtKB">
        <authorList>
            <consortium name="RefSeq"/>
        </authorList>
    </citation>
    <scope>IDENTIFICATION</scope>
    <source>
        <tissue evidence="3">Gonads</tissue>
    </source>
</reference>
<dbReference type="KEGG" id="lak:106153087"/>
<protein>
    <submittedName>
        <fullName evidence="3">Uncharacterized protein LOC106153087</fullName>
    </submittedName>
</protein>
<keyword evidence="1" id="KW-1133">Transmembrane helix</keyword>
<evidence type="ECO:0000313" key="3">
    <source>
        <dbReference type="RefSeq" id="XP_013382333.1"/>
    </source>
</evidence>
<keyword evidence="2" id="KW-1185">Reference proteome</keyword>
<accession>A0A1S3H8J9</accession>